<comment type="similarity">
    <text evidence="2">Belongs to the bacterial solute-binding protein 2 family.</text>
</comment>
<evidence type="ECO:0000256" key="1">
    <source>
        <dbReference type="ARBA" id="ARBA00004196"/>
    </source>
</evidence>
<dbReference type="STRING" id="686624.SAMN04488242_0907"/>
<dbReference type="PANTHER" id="PTHR46847">
    <property type="entry name" value="D-ALLOSE-BINDING PERIPLASMIC PROTEIN-RELATED"/>
    <property type="match status" value="1"/>
</dbReference>
<evidence type="ECO:0000256" key="5">
    <source>
        <dbReference type="SAM" id="SignalP"/>
    </source>
</evidence>
<feature type="signal peptide" evidence="5">
    <location>
        <begin position="1"/>
        <end position="20"/>
    </location>
</feature>
<feature type="region of interest" description="Disordered" evidence="4">
    <location>
        <begin position="22"/>
        <end position="72"/>
    </location>
</feature>
<dbReference type="EMBL" id="FNGP01000001">
    <property type="protein sequence ID" value="SDL23920.1"/>
    <property type="molecule type" value="Genomic_DNA"/>
</dbReference>
<evidence type="ECO:0000313" key="7">
    <source>
        <dbReference type="EMBL" id="SDL23920.1"/>
    </source>
</evidence>
<dbReference type="Proteomes" id="UP000199475">
    <property type="component" value="Unassembled WGS sequence"/>
</dbReference>
<evidence type="ECO:0000256" key="4">
    <source>
        <dbReference type="SAM" id="MobiDB-lite"/>
    </source>
</evidence>
<feature type="chain" id="PRO_5038610517" evidence="5">
    <location>
        <begin position="21"/>
        <end position="359"/>
    </location>
</feature>
<gene>
    <name evidence="7" type="ORF">SAMN04488242_0907</name>
</gene>
<sequence length="359" mass="37109">MRIMRSAIALASVLALGLTACGTSTDTSSPDPTTAEETTSAPAESESASEEPSESPSEGGSEGAGDVPQGDGTQTIYLVSKGFQHRFWQAVREGAEQAGEEFNYKVEFVGPQNETQVTEQLNMLKTALDSKPAAIGLAALDSGAASDLLDQIEAAGIPIIAFDSGVDSDIPLTTVQTDNYAAAQAAAEHLVELIGGQGTVGLICHDQTSQTGKQRCDGFKEYMAENAPDVTVLPEQIAGEVGLAANAAKSMIQANPDMVGLYGSNEAAATGAVQGAIESGNSELKVVGFDSGKTQIDAIKNGQQAGAVTQAPIKMGYETVVAAIKAINGQELPEVIDSGFAWYDASNIDDPEIAANLYE</sequence>
<evidence type="ECO:0000256" key="2">
    <source>
        <dbReference type="ARBA" id="ARBA00007639"/>
    </source>
</evidence>
<evidence type="ECO:0000256" key="3">
    <source>
        <dbReference type="ARBA" id="ARBA00022729"/>
    </source>
</evidence>
<feature type="compositionally biased region" description="Low complexity" evidence="4">
    <location>
        <begin position="23"/>
        <end position="46"/>
    </location>
</feature>
<feature type="domain" description="Periplasmic binding protein" evidence="6">
    <location>
        <begin position="76"/>
        <end position="331"/>
    </location>
</feature>
<dbReference type="InterPro" id="IPR025997">
    <property type="entry name" value="SBP_2_dom"/>
</dbReference>
<evidence type="ECO:0000259" key="6">
    <source>
        <dbReference type="Pfam" id="PF13407"/>
    </source>
</evidence>
<reference evidence="7 8" key="1">
    <citation type="submission" date="2016-10" db="EMBL/GenBank/DDBJ databases">
        <authorList>
            <person name="de Groot N.N."/>
        </authorList>
    </citation>
    <scope>NUCLEOTIDE SEQUENCE [LARGE SCALE GENOMIC DNA]</scope>
    <source>
        <strain evidence="7 8">CGMCC 1.9159</strain>
    </source>
</reference>
<proteinExistence type="inferred from homology"/>
<protein>
    <submittedName>
        <fullName evidence="7">Ribose transport system substrate-binding protein</fullName>
    </submittedName>
</protein>
<dbReference type="CDD" id="cd20005">
    <property type="entry name" value="PBP1_ABC_sugar_binding-like"/>
    <property type="match status" value="1"/>
</dbReference>
<keyword evidence="8" id="KW-1185">Reference proteome</keyword>
<dbReference type="AlphaFoldDB" id="A0A1G9IFA3"/>
<keyword evidence="3 5" id="KW-0732">Signal</keyword>
<comment type="subcellular location">
    <subcellularLocation>
        <location evidence="1">Cell envelope</location>
    </subcellularLocation>
</comment>
<organism evidence="7 8">
    <name type="scientific">Tessaracoccus oleiagri</name>
    <dbReference type="NCBI Taxonomy" id="686624"/>
    <lineage>
        <taxon>Bacteria</taxon>
        <taxon>Bacillati</taxon>
        <taxon>Actinomycetota</taxon>
        <taxon>Actinomycetes</taxon>
        <taxon>Propionibacteriales</taxon>
        <taxon>Propionibacteriaceae</taxon>
        <taxon>Tessaracoccus</taxon>
    </lineage>
</organism>
<dbReference type="GO" id="GO:0030246">
    <property type="term" value="F:carbohydrate binding"/>
    <property type="evidence" value="ECO:0007669"/>
    <property type="project" value="UniProtKB-ARBA"/>
</dbReference>
<dbReference type="InterPro" id="IPR028082">
    <property type="entry name" value="Peripla_BP_I"/>
</dbReference>
<dbReference type="PANTHER" id="PTHR46847:SF1">
    <property type="entry name" value="D-ALLOSE-BINDING PERIPLASMIC PROTEIN-RELATED"/>
    <property type="match status" value="1"/>
</dbReference>
<dbReference type="Pfam" id="PF13407">
    <property type="entry name" value="Peripla_BP_4"/>
    <property type="match status" value="1"/>
</dbReference>
<dbReference type="OrthoDB" id="9800520at2"/>
<dbReference type="PROSITE" id="PS51257">
    <property type="entry name" value="PROKAR_LIPOPROTEIN"/>
    <property type="match status" value="1"/>
</dbReference>
<dbReference type="Gene3D" id="3.40.50.2300">
    <property type="match status" value="2"/>
</dbReference>
<dbReference type="SUPFAM" id="SSF53822">
    <property type="entry name" value="Periplasmic binding protein-like I"/>
    <property type="match status" value="1"/>
</dbReference>
<name>A0A1G9IFA3_9ACTN</name>
<dbReference type="GO" id="GO:0030313">
    <property type="term" value="C:cell envelope"/>
    <property type="evidence" value="ECO:0007669"/>
    <property type="project" value="UniProtKB-SubCell"/>
</dbReference>
<evidence type="ECO:0000313" key="8">
    <source>
        <dbReference type="Proteomes" id="UP000199475"/>
    </source>
</evidence>
<accession>A0A1G9IFA3</accession>